<dbReference type="Pfam" id="PF00990">
    <property type="entry name" value="GGDEF"/>
    <property type="match status" value="1"/>
</dbReference>
<dbReference type="SUPFAM" id="SSF55073">
    <property type="entry name" value="Nucleotide cyclase"/>
    <property type="match status" value="1"/>
</dbReference>
<dbReference type="SMART" id="SM01080">
    <property type="entry name" value="CHASE2"/>
    <property type="match status" value="1"/>
</dbReference>
<keyword evidence="1" id="KW-1133">Transmembrane helix</keyword>
<dbReference type="EMBL" id="CP051167">
    <property type="protein sequence ID" value="QIZ71074.1"/>
    <property type="molecule type" value="Genomic_DNA"/>
</dbReference>
<gene>
    <name evidence="4" type="ORF">HCG48_11245</name>
</gene>
<dbReference type="PANTHER" id="PTHR44757">
    <property type="entry name" value="DIGUANYLATE CYCLASE DGCP"/>
    <property type="match status" value="1"/>
</dbReference>
<dbReference type="SUPFAM" id="SSF141868">
    <property type="entry name" value="EAL domain-like"/>
    <property type="match status" value="1"/>
</dbReference>
<evidence type="ECO:0000313" key="5">
    <source>
        <dbReference type="Proteomes" id="UP000500857"/>
    </source>
</evidence>
<dbReference type="CDD" id="cd01949">
    <property type="entry name" value="GGDEF"/>
    <property type="match status" value="1"/>
</dbReference>
<dbReference type="SMART" id="SM00052">
    <property type="entry name" value="EAL"/>
    <property type="match status" value="1"/>
</dbReference>
<dbReference type="Pfam" id="PF05226">
    <property type="entry name" value="CHASE2"/>
    <property type="match status" value="1"/>
</dbReference>
<keyword evidence="5" id="KW-1185">Reference proteome</keyword>
<dbReference type="PROSITE" id="PS50887">
    <property type="entry name" value="GGDEF"/>
    <property type="match status" value="1"/>
</dbReference>
<dbReference type="PANTHER" id="PTHR44757:SF2">
    <property type="entry name" value="BIOFILM ARCHITECTURE MAINTENANCE PROTEIN MBAA"/>
    <property type="match status" value="1"/>
</dbReference>
<dbReference type="SMART" id="SM00267">
    <property type="entry name" value="GGDEF"/>
    <property type="match status" value="1"/>
</dbReference>
<protein>
    <submittedName>
        <fullName evidence="4">EAL domain-containing protein</fullName>
    </submittedName>
</protein>
<accession>A0A6H1TWV3</accession>
<dbReference type="NCBIfam" id="TIGR00254">
    <property type="entry name" value="GGDEF"/>
    <property type="match status" value="1"/>
</dbReference>
<proteinExistence type="predicted"/>
<dbReference type="KEGG" id="oxy:HCG48_11245"/>
<keyword evidence="1" id="KW-0812">Transmembrane</keyword>
<dbReference type="FunFam" id="3.20.20.450:FF:000001">
    <property type="entry name" value="Cyclic di-GMP phosphodiesterase yahA"/>
    <property type="match status" value="1"/>
</dbReference>
<evidence type="ECO:0000256" key="1">
    <source>
        <dbReference type="SAM" id="Phobius"/>
    </source>
</evidence>
<dbReference type="RefSeq" id="WP_168569229.1">
    <property type="nucleotide sequence ID" value="NZ_CP051167.1"/>
</dbReference>
<dbReference type="CDD" id="cd01948">
    <property type="entry name" value="EAL"/>
    <property type="match status" value="1"/>
</dbReference>
<evidence type="ECO:0000259" key="3">
    <source>
        <dbReference type="PROSITE" id="PS50887"/>
    </source>
</evidence>
<feature type="domain" description="EAL" evidence="2">
    <location>
        <begin position="599"/>
        <end position="855"/>
    </location>
</feature>
<feature type="domain" description="GGDEF" evidence="3">
    <location>
        <begin position="456"/>
        <end position="590"/>
    </location>
</feature>
<dbReference type="Proteomes" id="UP000500857">
    <property type="component" value="Chromosome"/>
</dbReference>
<dbReference type="AlphaFoldDB" id="A0A6H1TWV3"/>
<dbReference type="InterPro" id="IPR000160">
    <property type="entry name" value="GGDEF_dom"/>
</dbReference>
<sequence length="858" mass="96747">MIGNAMGDLFKRQIWAWRGVWMTAPIVATLTIALRLSGVLQLLEWAALDRLFRMRPPEPIDPRIAIVEITESDIRQAQQWPISDAALTVLLEKIKKQQPRAIGLDLYRDLPVEPGHAQLVELFENTPNLIGIEKAIGDNYGAVVAAPPKLKELDRVGAVDLLLDGDGKVRRALLSVRPNNQGQTVYTLGVRLALMYLEGEGIQLETVEGDREKVRLGKALFDRWQPNSGGYVRANTGGYQILYNFRSLACRGRIEACEIFLTVSMNDLLEERIPRDLLRDRIVLIGSTAPSLKDRFFTPYSTNYITALPGVKMHGDLASQILSAALDGRPLIRTWNEAIESLWIFAWAAIGATLAWSLLRRRWEFLTVVFAACGLVAIAYFAFLRGWWIPLVPPLLSLGGSYISIVSYIAYTERRRSEAQLRYHALHDALTGLPNRFCFLERLQEAIAHSQVHCDYRFAVLFLDLDRFKLVNDALGHRTGDELLVALGDRLQTILASQDTIARLGGDEFIILLDNIHQLGDALAIVDRIYEQLQLPFNLNNGYQVYTSASIGILINDADYQEPEDFLGAADVAMYRAKARGKGCYEIFDASMQGDLKKLLQLENDLRHGIDRAEFVLYYQPIVCLKTNTVTGFEALVRWQHPERGFISPAQFIPVAEETGLIVPLGWWILYAACEQIARWQAQFPDDEPLKISVNLSGRQFLQADLVEQIERIIKQTGLATQGLKLEITESVVMQNAETAVKMLERLKTLGIQLSVDDFGTGYSSLSYLRRFPVDTLKIDRSFIHEIDTNSEQLEIVRTIVLMAHSLGMDAIAEGVENARQLKILRDLDCDYVQGYLFSKPVNSEMAETFLMRKLNAY</sequence>
<dbReference type="InterPro" id="IPR035919">
    <property type="entry name" value="EAL_sf"/>
</dbReference>
<reference evidence="4 5" key="1">
    <citation type="submission" date="2020-04" db="EMBL/GenBank/DDBJ databases">
        <authorList>
            <person name="Basu S."/>
            <person name="Maruthanayagam V."/>
            <person name="Chakraborty S."/>
            <person name="Pramanik A."/>
            <person name="Mukherjee J."/>
            <person name="Brink B."/>
        </authorList>
    </citation>
    <scope>NUCLEOTIDE SEQUENCE [LARGE SCALE GENOMIC DNA]</scope>
    <source>
        <strain evidence="4 5">AP17</strain>
    </source>
</reference>
<dbReference type="Pfam" id="PF00563">
    <property type="entry name" value="EAL"/>
    <property type="match status" value="1"/>
</dbReference>
<evidence type="ECO:0000313" key="4">
    <source>
        <dbReference type="EMBL" id="QIZ71074.1"/>
    </source>
</evidence>
<feature type="transmembrane region" description="Helical" evidence="1">
    <location>
        <begin position="365"/>
        <end position="384"/>
    </location>
</feature>
<keyword evidence="1" id="KW-0472">Membrane</keyword>
<organism evidence="4 5">
    <name type="scientific">Oxynema aestuarii AP17</name>
    <dbReference type="NCBI Taxonomy" id="2064643"/>
    <lineage>
        <taxon>Bacteria</taxon>
        <taxon>Bacillati</taxon>
        <taxon>Cyanobacteriota</taxon>
        <taxon>Cyanophyceae</taxon>
        <taxon>Oscillatoriophycideae</taxon>
        <taxon>Oscillatoriales</taxon>
        <taxon>Oscillatoriaceae</taxon>
        <taxon>Oxynema</taxon>
        <taxon>Oxynema aestuarii</taxon>
    </lineage>
</organism>
<dbReference type="Gene3D" id="3.20.20.450">
    <property type="entry name" value="EAL domain"/>
    <property type="match status" value="1"/>
</dbReference>
<dbReference type="PROSITE" id="PS50883">
    <property type="entry name" value="EAL"/>
    <property type="match status" value="1"/>
</dbReference>
<dbReference type="InterPro" id="IPR043128">
    <property type="entry name" value="Rev_trsase/Diguanyl_cyclase"/>
</dbReference>
<dbReference type="InterPro" id="IPR029787">
    <property type="entry name" value="Nucleotide_cyclase"/>
</dbReference>
<dbReference type="Gene3D" id="3.30.70.270">
    <property type="match status" value="1"/>
</dbReference>
<feature type="transmembrane region" description="Helical" evidence="1">
    <location>
        <begin position="342"/>
        <end position="359"/>
    </location>
</feature>
<name>A0A6H1TWV3_9CYAN</name>
<dbReference type="InterPro" id="IPR001633">
    <property type="entry name" value="EAL_dom"/>
</dbReference>
<dbReference type="InterPro" id="IPR052155">
    <property type="entry name" value="Biofilm_reg_signaling"/>
</dbReference>
<dbReference type="InterPro" id="IPR007890">
    <property type="entry name" value="CHASE2"/>
</dbReference>
<evidence type="ECO:0000259" key="2">
    <source>
        <dbReference type="PROSITE" id="PS50883"/>
    </source>
</evidence>